<evidence type="ECO:0000256" key="1">
    <source>
        <dbReference type="ARBA" id="ARBA00008069"/>
    </source>
</evidence>
<evidence type="ECO:0000256" key="3">
    <source>
        <dbReference type="ARBA" id="ARBA00022741"/>
    </source>
</evidence>
<dbReference type="AlphaFoldDB" id="A0A1G1VCV4"/>
<accession>A0A1G1VCV4</accession>
<dbReference type="PANTHER" id="PTHR11895">
    <property type="entry name" value="TRANSAMIDASE"/>
    <property type="match status" value="1"/>
</dbReference>
<dbReference type="InterPro" id="IPR036928">
    <property type="entry name" value="AS_sf"/>
</dbReference>
<feature type="domain" description="Amidase" evidence="8">
    <location>
        <begin position="25"/>
        <end position="456"/>
    </location>
</feature>
<comment type="similarity">
    <text evidence="1 7">Belongs to the amidase family. GatA subfamily.</text>
</comment>
<dbReference type="HAMAP" id="MF_00120">
    <property type="entry name" value="GatA"/>
    <property type="match status" value="1"/>
</dbReference>
<dbReference type="GO" id="GO:0050567">
    <property type="term" value="F:glutaminyl-tRNA synthase (glutamine-hydrolyzing) activity"/>
    <property type="evidence" value="ECO:0007669"/>
    <property type="project" value="UniProtKB-UniRule"/>
</dbReference>
<keyword evidence="5 7" id="KW-0648">Protein biosynthesis</keyword>
<keyword evidence="2 7" id="KW-0436">Ligase</keyword>
<evidence type="ECO:0000256" key="7">
    <source>
        <dbReference type="HAMAP-Rule" id="MF_00120"/>
    </source>
</evidence>
<dbReference type="GO" id="GO:0006412">
    <property type="term" value="P:translation"/>
    <property type="evidence" value="ECO:0007669"/>
    <property type="project" value="UniProtKB-UniRule"/>
</dbReference>
<dbReference type="GO" id="GO:0005524">
    <property type="term" value="F:ATP binding"/>
    <property type="evidence" value="ECO:0007669"/>
    <property type="project" value="UniProtKB-KW"/>
</dbReference>
<dbReference type="EMBL" id="MHCC01000018">
    <property type="protein sequence ID" value="OGY13219.1"/>
    <property type="molecule type" value="Genomic_DNA"/>
</dbReference>
<dbReference type="InterPro" id="IPR004412">
    <property type="entry name" value="GatA"/>
</dbReference>
<dbReference type="Proteomes" id="UP000178659">
    <property type="component" value="Unassembled WGS sequence"/>
</dbReference>
<name>A0A1G1VCV4_9BACT</name>
<gene>
    <name evidence="7" type="primary">gatA</name>
    <name evidence="9" type="ORF">A3A77_01440</name>
</gene>
<dbReference type="EC" id="6.3.5.7" evidence="7"/>
<comment type="caution">
    <text evidence="9">The sequence shown here is derived from an EMBL/GenBank/DDBJ whole genome shotgun (WGS) entry which is preliminary data.</text>
</comment>
<dbReference type="InterPro" id="IPR023631">
    <property type="entry name" value="Amidase_dom"/>
</dbReference>
<dbReference type="NCBIfam" id="TIGR00132">
    <property type="entry name" value="gatA"/>
    <property type="match status" value="1"/>
</dbReference>
<comment type="function">
    <text evidence="7">Allows the formation of correctly charged Gln-tRNA(Gln) through the transamidation of misacylated Glu-tRNA(Gln) in organisms which lack glutaminyl-tRNA synthetase. The reaction takes place in the presence of glutamine and ATP through an activated gamma-phospho-Glu-tRNA(Gln).</text>
</comment>
<proteinExistence type="inferred from homology"/>
<dbReference type="InterPro" id="IPR020556">
    <property type="entry name" value="Amidase_CS"/>
</dbReference>
<dbReference type="SUPFAM" id="SSF75304">
    <property type="entry name" value="Amidase signature (AS) enzymes"/>
    <property type="match status" value="1"/>
</dbReference>
<dbReference type="PROSITE" id="PS00571">
    <property type="entry name" value="AMIDASES"/>
    <property type="match status" value="1"/>
</dbReference>
<evidence type="ECO:0000256" key="2">
    <source>
        <dbReference type="ARBA" id="ARBA00022598"/>
    </source>
</evidence>
<feature type="active site" description="Charge relay system" evidence="7">
    <location>
        <position position="159"/>
    </location>
</feature>
<dbReference type="Gene3D" id="3.90.1300.10">
    <property type="entry name" value="Amidase signature (AS) domain"/>
    <property type="match status" value="1"/>
</dbReference>
<evidence type="ECO:0000256" key="6">
    <source>
        <dbReference type="ARBA" id="ARBA00047407"/>
    </source>
</evidence>
<feature type="active site" description="Charge relay system" evidence="7">
    <location>
        <position position="84"/>
    </location>
</feature>
<evidence type="ECO:0000256" key="4">
    <source>
        <dbReference type="ARBA" id="ARBA00022840"/>
    </source>
</evidence>
<dbReference type="PANTHER" id="PTHR11895:SF151">
    <property type="entry name" value="GLUTAMYL-TRNA(GLN) AMIDOTRANSFERASE SUBUNIT A"/>
    <property type="match status" value="1"/>
</dbReference>
<evidence type="ECO:0000259" key="8">
    <source>
        <dbReference type="Pfam" id="PF01425"/>
    </source>
</evidence>
<dbReference type="Pfam" id="PF01425">
    <property type="entry name" value="Amidase"/>
    <property type="match status" value="1"/>
</dbReference>
<keyword evidence="3 7" id="KW-0547">Nucleotide-binding</keyword>
<feature type="active site" description="Acyl-ester intermediate" evidence="7">
    <location>
        <position position="183"/>
    </location>
</feature>
<organism evidence="9 10">
    <name type="scientific">Candidatus Blackburnbacteria bacterium RIFCSPLOWO2_01_FULL_40_20</name>
    <dbReference type="NCBI Taxonomy" id="1797519"/>
    <lineage>
        <taxon>Bacteria</taxon>
        <taxon>Candidatus Blackburniibacteriota</taxon>
    </lineage>
</organism>
<reference evidence="9 10" key="1">
    <citation type="journal article" date="2016" name="Nat. Commun.">
        <title>Thousands of microbial genomes shed light on interconnected biogeochemical processes in an aquifer system.</title>
        <authorList>
            <person name="Anantharaman K."/>
            <person name="Brown C.T."/>
            <person name="Hug L.A."/>
            <person name="Sharon I."/>
            <person name="Castelle C.J."/>
            <person name="Probst A.J."/>
            <person name="Thomas B.C."/>
            <person name="Singh A."/>
            <person name="Wilkins M.J."/>
            <person name="Karaoz U."/>
            <person name="Brodie E.L."/>
            <person name="Williams K.H."/>
            <person name="Hubbard S.S."/>
            <person name="Banfield J.F."/>
        </authorList>
    </citation>
    <scope>NUCLEOTIDE SEQUENCE [LARGE SCALE GENOMIC DNA]</scope>
</reference>
<evidence type="ECO:0000313" key="10">
    <source>
        <dbReference type="Proteomes" id="UP000178659"/>
    </source>
</evidence>
<sequence>MTVLQNLSIAKLQEGYKNKDFSVREVVDFFIERIEKHDNKINSFTTTTFDQARKLANMADEKIAKDGPDIIAGNPLLGIPLAYKDIYSTKGVKTTASARVLENYVPSFSSTVVSRLEDAEAISLGKLNCDAWAHGSSGENSDFGPTKNPWNLEYVPGGSSSGSAAAVASEFIIAATASDTGGSIRLPSSFCGVSGIKPTYGRVSRYGVVAMASSLDSMGLIASSVEDLARILEITAGKDFKDATSWDIEVASYSKELNEQVKELRIGIPAEYFGKGLSGVVKEKVDDAIKKFEEQGAQIQEVSLPHSEYAIPAYYIIMASEVSSNLARYDGIRFGNGRDAFGEETKRRIMLGTFSLSSGYKDEYYNKAQEVRRLITKDFTDAFEKVDMLIAPVSPTPPFKLREKTEDPLQMYLSDILTVSVNLAGVPALSLPCGFTQDELPIGLQLIGPKFSELKLFRAGYEYQQLTDWHKRKPQL</sequence>
<dbReference type="InterPro" id="IPR000120">
    <property type="entry name" value="Amidase"/>
</dbReference>
<protein>
    <recommendedName>
        <fullName evidence="7">Glutamyl-tRNA(Gln) amidotransferase subunit A</fullName>
        <shortName evidence="7">Glu-ADT subunit A</shortName>
        <ecNumber evidence="7">6.3.5.7</ecNumber>
    </recommendedName>
</protein>
<evidence type="ECO:0000313" key="9">
    <source>
        <dbReference type="EMBL" id="OGY13219.1"/>
    </source>
</evidence>
<evidence type="ECO:0000256" key="5">
    <source>
        <dbReference type="ARBA" id="ARBA00022917"/>
    </source>
</evidence>
<comment type="catalytic activity">
    <reaction evidence="6 7">
        <text>L-glutamyl-tRNA(Gln) + L-glutamine + ATP + H2O = L-glutaminyl-tRNA(Gln) + L-glutamate + ADP + phosphate + H(+)</text>
        <dbReference type="Rhea" id="RHEA:17521"/>
        <dbReference type="Rhea" id="RHEA-COMP:9681"/>
        <dbReference type="Rhea" id="RHEA-COMP:9684"/>
        <dbReference type="ChEBI" id="CHEBI:15377"/>
        <dbReference type="ChEBI" id="CHEBI:15378"/>
        <dbReference type="ChEBI" id="CHEBI:29985"/>
        <dbReference type="ChEBI" id="CHEBI:30616"/>
        <dbReference type="ChEBI" id="CHEBI:43474"/>
        <dbReference type="ChEBI" id="CHEBI:58359"/>
        <dbReference type="ChEBI" id="CHEBI:78520"/>
        <dbReference type="ChEBI" id="CHEBI:78521"/>
        <dbReference type="ChEBI" id="CHEBI:456216"/>
        <dbReference type="EC" id="6.3.5.7"/>
    </reaction>
</comment>
<dbReference type="GO" id="GO:0030956">
    <property type="term" value="C:glutamyl-tRNA(Gln) amidotransferase complex"/>
    <property type="evidence" value="ECO:0007669"/>
    <property type="project" value="InterPro"/>
</dbReference>
<keyword evidence="4 7" id="KW-0067">ATP-binding</keyword>
<comment type="subunit">
    <text evidence="7">Heterotrimer of A, B and C subunits.</text>
</comment>